<keyword evidence="7" id="KW-0406">Ion transport</keyword>
<dbReference type="PANTHER" id="PTHR32507:SF8">
    <property type="entry name" value="CNH1P"/>
    <property type="match status" value="1"/>
</dbReference>
<feature type="transmembrane region" description="Helical" evidence="9">
    <location>
        <begin position="158"/>
        <end position="176"/>
    </location>
</feature>
<protein>
    <submittedName>
        <fullName evidence="11">Sodium:proton antiporter</fullName>
    </submittedName>
</protein>
<evidence type="ECO:0000256" key="7">
    <source>
        <dbReference type="ARBA" id="ARBA00023065"/>
    </source>
</evidence>
<dbReference type="Proteomes" id="UP000467249">
    <property type="component" value="Chromosome"/>
</dbReference>
<name>A0A6N4W8L1_9MYCO</name>
<evidence type="ECO:0000256" key="9">
    <source>
        <dbReference type="SAM" id="Phobius"/>
    </source>
</evidence>
<keyword evidence="8 9" id="KW-0472">Membrane</keyword>
<feature type="transmembrane region" description="Helical" evidence="9">
    <location>
        <begin position="6"/>
        <end position="24"/>
    </location>
</feature>
<evidence type="ECO:0000256" key="1">
    <source>
        <dbReference type="ARBA" id="ARBA00004651"/>
    </source>
</evidence>
<dbReference type="InterPro" id="IPR006153">
    <property type="entry name" value="Cation/H_exchanger_TM"/>
</dbReference>
<dbReference type="GO" id="GO:0005886">
    <property type="term" value="C:plasma membrane"/>
    <property type="evidence" value="ECO:0007669"/>
    <property type="project" value="UniProtKB-SubCell"/>
</dbReference>
<reference evidence="11 12" key="1">
    <citation type="journal article" date="2019" name="Emerg. Microbes Infect.">
        <title>Comprehensive subspecies identification of 175 nontuberculous mycobacteria species based on 7547 genomic profiles.</title>
        <authorList>
            <person name="Matsumoto Y."/>
            <person name="Kinjo T."/>
            <person name="Motooka D."/>
            <person name="Nabeya D."/>
            <person name="Jung N."/>
            <person name="Uechi K."/>
            <person name="Horii T."/>
            <person name="Iida T."/>
            <person name="Fujita J."/>
            <person name="Nakamura S."/>
        </authorList>
    </citation>
    <scope>NUCLEOTIDE SEQUENCE [LARGE SCALE GENOMIC DNA]</scope>
    <source>
        <strain evidence="11 12">JCM 30275</strain>
    </source>
</reference>
<keyword evidence="12" id="KW-1185">Reference proteome</keyword>
<evidence type="ECO:0000256" key="2">
    <source>
        <dbReference type="ARBA" id="ARBA00022448"/>
    </source>
</evidence>
<feature type="transmembrane region" description="Helical" evidence="9">
    <location>
        <begin position="55"/>
        <end position="71"/>
    </location>
</feature>
<keyword evidence="5 9" id="KW-0812">Transmembrane</keyword>
<dbReference type="KEGG" id="many:MANY_27060"/>
<feature type="transmembrane region" description="Helical" evidence="9">
    <location>
        <begin position="246"/>
        <end position="264"/>
    </location>
</feature>
<feature type="transmembrane region" description="Helical" evidence="9">
    <location>
        <begin position="92"/>
        <end position="111"/>
    </location>
</feature>
<organism evidence="11 12">
    <name type="scientific">Mycolicibacterium anyangense</name>
    <dbReference type="NCBI Taxonomy" id="1431246"/>
    <lineage>
        <taxon>Bacteria</taxon>
        <taxon>Bacillati</taxon>
        <taxon>Actinomycetota</taxon>
        <taxon>Actinomycetes</taxon>
        <taxon>Mycobacteriales</taxon>
        <taxon>Mycobacteriaceae</taxon>
        <taxon>Mycolicibacterium</taxon>
    </lineage>
</organism>
<evidence type="ECO:0000313" key="12">
    <source>
        <dbReference type="Proteomes" id="UP000467249"/>
    </source>
</evidence>
<evidence type="ECO:0000256" key="4">
    <source>
        <dbReference type="ARBA" id="ARBA00022475"/>
    </source>
</evidence>
<dbReference type="GO" id="GO:1902600">
    <property type="term" value="P:proton transmembrane transport"/>
    <property type="evidence" value="ECO:0007669"/>
    <property type="project" value="InterPro"/>
</dbReference>
<dbReference type="InterPro" id="IPR038770">
    <property type="entry name" value="Na+/solute_symporter_sf"/>
</dbReference>
<evidence type="ECO:0000313" key="11">
    <source>
        <dbReference type="EMBL" id="BBZ77369.1"/>
    </source>
</evidence>
<keyword evidence="2" id="KW-0813">Transport</keyword>
<keyword evidence="3" id="KW-0050">Antiport</keyword>
<feature type="transmembrane region" description="Helical" evidence="9">
    <location>
        <begin position="366"/>
        <end position="384"/>
    </location>
</feature>
<dbReference type="RefSeq" id="WP_163804692.1">
    <property type="nucleotide sequence ID" value="NZ_AP022620.1"/>
</dbReference>
<dbReference type="GO" id="GO:0015297">
    <property type="term" value="F:antiporter activity"/>
    <property type="evidence" value="ECO:0007669"/>
    <property type="project" value="UniProtKB-KW"/>
</dbReference>
<dbReference type="AlphaFoldDB" id="A0A6N4W8L1"/>
<proteinExistence type="predicted"/>
<dbReference type="PANTHER" id="PTHR32507">
    <property type="entry name" value="NA(+)/H(+) ANTIPORTER 1"/>
    <property type="match status" value="1"/>
</dbReference>
<gene>
    <name evidence="11" type="ORF">MANY_27060</name>
</gene>
<comment type="subcellular location">
    <subcellularLocation>
        <location evidence="1">Cell membrane</location>
        <topology evidence="1">Multi-pass membrane protein</topology>
    </subcellularLocation>
</comment>
<evidence type="ECO:0000256" key="3">
    <source>
        <dbReference type="ARBA" id="ARBA00022449"/>
    </source>
</evidence>
<accession>A0A6N4W8L1</accession>
<keyword evidence="4" id="KW-1003">Cell membrane</keyword>
<feature type="transmembrane region" description="Helical" evidence="9">
    <location>
        <begin position="276"/>
        <end position="295"/>
    </location>
</feature>
<feature type="transmembrane region" description="Helical" evidence="9">
    <location>
        <begin position="188"/>
        <end position="211"/>
    </location>
</feature>
<evidence type="ECO:0000259" key="10">
    <source>
        <dbReference type="Pfam" id="PF00999"/>
    </source>
</evidence>
<evidence type="ECO:0000256" key="5">
    <source>
        <dbReference type="ARBA" id="ARBA00022692"/>
    </source>
</evidence>
<evidence type="ECO:0000256" key="6">
    <source>
        <dbReference type="ARBA" id="ARBA00022989"/>
    </source>
</evidence>
<feature type="transmembrane region" description="Helical" evidence="9">
    <location>
        <begin position="337"/>
        <end position="354"/>
    </location>
</feature>
<keyword evidence="6 9" id="KW-1133">Transmembrane helix</keyword>
<feature type="transmembrane region" description="Helical" evidence="9">
    <location>
        <begin position="301"/>
        <end position="325"/>
    </location>
</feature>
<dbReference type="Pfam" id="PF00999">
    <property type="entry name" value="Na_H_Exchanger"/>
    <property type="match status" value="1"/>
</dbReference>
<evidence type="ECO:0000256" key="8">
    <source>
        <dbReference type="ARBA" id="ARBA00023136"/>
    </source>
</evidence>
<sequence length="402" mass="42643">MHSNTALVLTLLVLGYAVVSALVNRWYVAPALIFIAMGMLLGPSGLQVIDASPEAGSFTVLAQLALTVILFNQAARLDIRSVVSRGHVSFRLLVVGIPLTLGLGALTAVLLLPILPWWEAVCLAAIVAPTEVALIDALLEDERIPQRVRHTLSVESGFYDGFALAALLAAVALASASNDAHPVRWAWFAFRTEVVSLVAGAVIGLAGGWAIAVSWKRGWMSDTWAQLATVAVALLCFEAGEWLHGSGFVAAFAGGLVSAMVARRHAERVPTQVSDAAGQLLELLVFALFGAFAVREGWQGASWQVVVFAVLAVFGVRLVAVLVALIRSDLPMYSRVFIGWFGPRGIGTVVLGLIVVERGQIEESALITQVVVVAVTVSLLLHSLTAPLGIRRYAVHPAVSPE</sequence>
<feature type="domain" description="Cation/H+ exchanger transmembrane" evidence="10">
    <location>
        <begin position="16"/>
        <end position="385"/>
    </location>
</feature>
<dbReference type="EMBL" id="AP022620">
    <property type="protein sequence ID" value="BBZ77369.1"/>
    <property type="molecule type" value="Genomic_DNA"/>
</dbReference>
<dbReference type="Gene3D" id="1.20.1530.20">
    <property type="match status" value="1"/>
</dbReference>